<proteinExistence type="predicted"/>
<protein>
    <submittedName>
        <fullName evidence="2">Uncharacterized protein</fullName>
    </submittedName>
</protein>
<name>A0A915KBL1_ROMCU</name>
<evidence type="ECO:0000313" key="2">
    <source>
        <dbReference type="WBParaSite" id="nRc.2.0.1.t35304-RA"/>
    </source>
</evidence>
<sequence length="155" mass="17820">MKKKSDDHLQTGTSGGNNSIYTDVDEAVLDIIGRDLPSIKGIEGSESWDPVKSIDNCETNINVTTDETFKNKQGASFSTYHRKRSTELEIKDVKMKRRKTELQTDALHLQKTNLQLPNYKLTLEIYRFENELGFDHQVTNPMIQMGMEDLFYTQL</sequence>
<accession>A0A915KBL1</accession>
<keyword evidence="1" id="KW-1185">Reference proteome</keyword>
<dbReference type="AlphaFoldDB" id="A0A915KBL1"/>
<organism evidence="1 2">
    <name type="scientific">Romanomermis culicivorax</name>
    <name type="common">Nematode worm</name>
    <dbReference type="NCBI Taxonomy" id="13658"/>
    <lineage>
        <taxon>Eukaryota</taxon>
        <taxon>Metazoa</taxon>
        <taxon>Ecdysozoa</taxon>
        <taxon>Nematoda</taxon>
        <taxon>Enoplea</taxon>
        <taxon>Dorylaimia</taxon>
        <taxon>Mermithida</taxon>
        <taxon>Mermithoidea</taxon>
        <taxon>Mermithidae</taxon>
        <taxon>Romanomermis</taxon>
    </lineage>
</organism>
<dbReference type="WBParaSite" id="nRc.2.0.1.t35304-RA">
    <property type="protein sequence ID" value="nRc.2.0.1.t35304-RA"/>
    <property type="gene ID" value="nRc.2.0.1.g35304"/>
</dbReference>
<evidence type="ECO:0000313" key="1">
    <source>
        <dbReference type="Proteomes" id="UP000887565"/>
    </source>
</evidence>
<dbReference type="Proteomes" id="UP000887565">
    <property type="component" value="Unplaced"/>
</dbReference>
<reference evidence="2" key="1">
    <citation type="submission" date="2022-11" db="UniProtKB">
        <authorList>
            <consortium name="WormBaseParasite"/>
        </authorList>
    </citation>
    <scope>IDENTIFICATION</scope>
</reference>